<keyword evidence="1" id="KW-0732">Signal</keyword>
<evidence type="ECO:0000313" key="3">
    <source>
        <dbReference type="Proteomes" id="UP000054630"/>
    </source>
</evidence>
<feature type="chain" id="PRO_5006867742" description="Secreted protein" evidence="1">
    <location>
        <begin position="23"/>
        <end position="68"/>
    </location>
</feature>
<organism evidence="2 3">
    <name type="scientific">Trichinella nelsoni</name>
    <dbReference type="NCBI Taxonomy" id="6336"/>
    <lineage>
        <taxon>Eukaryota</taxon>
        <taxon>Metazoa</taxon>
        <taxon>Ecdysozoa</taxon>
        <taxon>Nematoda</taxon>
        <taxon>Enoplea</taxon>
        <taxon>Dorylaimia</taxon>
        <taxon>Trichinellida</taxon>
        <taxon>Trichinellidae</taxon>
        <taxon>Trichinella</taxon>
    </lineage>
</organism>
<protein>
    <recommendedName>
        <fullName evidence="4">Secreted protein</fullName>
    </recommendedName>
</protein>
<sequence length="68" mass="7330">MISRICLCQTLFAFLVTSHMLSENTISPSSLVDCTTGFLKGGKVSTFDNPTTTLITVAVTVNQNQTKC</sequence>
<dbReference type="Proteomes" id="UP000054630">
    <property type="component" value="Unassembled WGS sequence"/>
</dbReference>
<gene>
    <name evidence="2" type="ORF">T07_12029</name>
</gene>
<dbReference type="AlphaFoldDB" id="A0A0V0RDA3"/>
<keyword evidence="3" id="KW-1185">Reference proteome</keyword>
<accession>A0A0V0RDA3</accession>
<dbReference type="EMBL" id="JYDL01000423">
    <property type="protein sequence ID" value="KRX12412.1"/>
    <property type="molecule type" value="Genomic_DNA"/>
</dbReference>
<evidence type="ECO:0000256" key="1">
    <source>
        <dbReference type="SAM" id="SignalP"/>
    </source>
</evidence>
<feature type="signal peptide" evidence="1">
    <location>
        <begin position="1"/>
        <end position="22"/>
    </location>
</feature>
<comment type="caution">
    <text evidence="2">The sequence shown here is derived from an EMBL/GenBank/DDBJ whole genome shotgun (WGS) entry which is preliminary data.</text>
</comment>
<proteinExistence type="predicted"/>
<name>A0A0V0RDA3_9BILA</name>
<evidence type="ECO:0008006" key="4">
    <source>
        <dbReference type="Google" id="ProtNLM"/>
    </source>
</evidence>
<reference evidence="2 3" key="1">
    <citation type="submission" date="2015-01" db="EMBL/GenBank/DDBJ databases">
        <title>Evolution of Trichinella species and genotypes.</title>
        <authorList>
            <person name="Korhonen P.K."/>
            <person name="Edoardo P."/>
            <person name="Giuseppe L.R."/>
            <person name="Gasser R.B."/>
        </authorList>
    </citation>
    <scope>NUCLEOTIDE SEQUENCE [LARGE SCALE GENOMIC DNA]</scope>
    <source>
        <strain evidence="2">ISS37</strain>
    </source>
</reference>
<evidence type="ECO:0000313" key="2">
    <source>
        <dbReference type="EMBL" id="KRX12412.1"/>
    </source>
</evidence>